<organism evidence="2 3">
    <name type="scientific">Roridomyces roridus</name>
    <dbReference type="NCBI Taxonomy" id="1738132"/>
    <lineage>
        <taxon>Eukaryota</taxon>
        <taxon>Fungi</taxon>
        <taxon>Dikarya</taxon>
        <taxon>Basidiomycota</taxon>
        <taxon>Agaricomycotina</taxon>
        <taxon>Agaricomycetes</taxon>
        <taxon>Agaricomycetidae</taxon>
        <taxon>Agaricales</taxon>
        <taxon>Marasmiineae</taxon>
        <taxon>Mycenaceae</taxon>
        <taxon>Roridomyces</taxon>
    </lineage>
</organism>
<dbReference type="EMBL" id="JARKIF010000003">
    <property type="protein sequence ID" value="KAJ7643612.1"/>
    <property type="molecule type" value="Genomic_DNA"/>
</dbReference>
<evidence type="ECO:0000256" key="1">
    <source>
        <dbReference type="SAM" id="MobiDB-lite"/>
    </source>
</evidence>
<keyword evidence="3" id="KW-1185">Reference proteome</keyword>
<dbReference type="AlphaFoldDB" id="A0AAD7CA23"/>
<evidence type="ECO:0008006" key="4">
    <source>
        <dbReference type="Google" id="ProtNLM"/>
    </source>
</evidence>
<sequence>MASWGPVVGVGCAQRTTGGGGEEPEQKNHVQDHFGAFWGLVYKRADHLTRQKPALACFYCRNCKIACGPGPSVDGAARAGCNQCQRCALKCEYPLDCRRGKNKKKTKQPASATPPPEEGVKEGKDKDGGEADVQVDEGITGEGEEDAVKADELHLNGVGEHPRPPSAPVPRDTQAWAQDPAESGGPLVVHCNFCALAGVEKASGTMAVSTLLVVE</sequence>
<evidence type="ECO:0000313" key="3">
    <source>
        <dbReference type="Proteomes" id="UP001221142"/>
    </source>
</evidence>
<gene>
    <name evidence="2" type="ORF">FB45DRAFT_1113736</name>
</gene>
<comment type="caution">
    <text evidence="2">The sequence shown here is derived from an EMBL/GenBank/DDBJ whole genome shotgun (WGS) entry which is preliminary data.</text>
</comment>
<feature type="region of interest" description="Disordered" evidence="1">
    <location>
        <begin position="100"/>
        <end position="182"/>
    </location>
</feature>
<name>A0AAD7CA23_9AGAR</name>
<reference evidence="2" key="1">
    <citation type="submission" date="2023-03" db="EMBL/GenBank/DDBJ databases">
        <title>Massive genome expansion in bonnet fungi (Mycena s.s.) driven by repeated elements and novel gene families across ecological guilds.</title>
        <authorList>
            <consortium name="Lawrence Berkeley National Laboratory"/>
            <person name="Harder C.B."/>
            <person name="Miyauchi S."/>
            <person name="Viragh M."/>
            <person name="Kuo A."/>
            <person name="Thoen E."/>
            <person name="Andreopoulos B."/>
            <person name="Lu D."/>
            <person name="Skrede I."/>
            <person name="Drula E."/>
            <person name="Henrissat B."/>
            <person name="Morin E."/>
            <person name="Kohler A."/>
            <person name="Barry K."/>
            <person name="LaButti K."/>
            <person name="Morin E."/>
            <person name="Salamov A."/>
            <person name="Lipzen A."/>
            <person name="Mereny Z."/>
            <person name="Hegedus B."/>
            <person name="Baldrian P."/>
            <person name="Stursova M."/>
            <person name="Weitz H."/>
            <person name="Taylor A."/>
            <person name="Grigoriev I.V."/>
            <person name="Nagy L.G."/>
            <person name="Martin F."/>
            <person name="Kauserud H."/>
        </authorList>
    </citation>
    <scope>NUCLEOTIDE SEQUENCE</scope>
    <source>
        <strain evidence="2">9284</strain>
    </source>
</reference>
<dbReference type="Proteomes" id="UP001221142">
    <property type="component" value="Unassembled WGS sequence"/>
</dbReference>
<proteinExistence type="predicted"/>
<protein>
    <recommendedName>
        <fullName evidence="4">Zn(2)-C6 fungal-type domain-containing protein</fullName>
    </recommendedName>
</protein>
<evidence type="ECO:0000313" key="2">
    <source>
        <dbReference type="EMBL" id="KAJ7643612.1"/>
    </source>
</evidence>
<feature type="compositionally biased region" description="Basic and acidic residues" evidence="1">
    <location>
        <begin position="118"/>
        <end position="129"/>
    </location>
</feature>
<accession>A0AAD7CA23</accession>